<dbReference type="Proteomes" id="UP000480222">
    <property type="component" value="Unassembled WGS sequence"/>
</dbReference>
<evidence type="ECO:0000313" key="2">
    <source>
        <dbReference type="Proteomes" id="UP000480222"/>
    </source>
</evidence>
<sequence length="75" mass="8185">MTYIPSIANTPETPLTKGLIKAAQDTQGVTHIRTTRGEVFPMLGWINHATVPVMTTHGQKNISYKHLESVGGIVE</sequence>
<dbReference type="RefSeq" id="WP_082260469.1">
    <property type="nucleotide sequence ID" value="NZ_CAJDYK010000005.1"/>
</dbReference>
<gene>
    <name evidence="1" type="ORF">CIP107547_00890</name>
</gene>
<evidence type="ECO:0000313" key="1">
    <source>
        <dbReference type="EMBL" id="CAB0593808.1"/>
    </source>
</evidence>
<protein>
    <submittedName>
        <fullName evidence="1">Uncharacterized protein</fullName>
    </submittedName>
</protein>
<dbReference type="AlphaFoldDB" id="A0A811G086"/>
<dbReference type="EMBL" id="CADDAV010000010">
    <property type="protein sequence ID" value="CAB0593808.1"/>
    <property type="molecule type" value="Genomic_DNA"/>
</dbReference>
<accession>A0A811G086</accession>
<reference evidence="1 2" key="1">
    <citation type="submission" date="2020-02" db="EMBL/GenBank/DDBJ databases">
        <authorList>
            <person name="Brisse S."/>
        </authorList>
    </citation>
    <scope>NUCLEOTIDE SEQUENCE [LARGE SCALE GENOMIC DNA]</scope>
    <source>
        <strain evidence="1">CIP107547</strain>
    </source>
</reference>
<name>A0A811G086_CORDP</name>
<organism evidence="1 2">
    <name type="scientific">Corynebacterium diphtheriae</name>
    <dbReference type="NCBI Taxonomy" id="1717"/>
    <lineage>
        <taxon>Bacteria</taxon>
        <taxon>Bacillati</taxon>
        <taxon>Actinomycetota</taxon>
        <taxon>Actinomycetes</taxon>
        <taxon>Mycobacteriales</taxon>
        <taxon>Corynebacteriaceae</taxon>
        <taxon>Corynebacterium</taxon>
    </lineage>
</organism>
<comment type="caution">
    <text evidence="1">The sequence shown here is derived from an EMBL/GenBank/DDBJ whole genome shotgun (WGS) entry which is preliminary data.</text>
</comment>
<proteinExistence type="predicted"/>